<organism evidence="2 3">
    <name type="scientific">Wickerhamomyces anomalus (strain ATCC 58044 / CBS 1984 / NCYC 433 / NRRL Y-366-8)</name>
    <name type="common">Yeast</name>
    <name type="synonym">Hansenula anomala</name>
    <dbReference type="NCBI Taxonomy" id="683960"/>
    <lineage>
        <taxon>Eukaryota</taxon>
        <taxon>Fungi</taxon>
        <taxon>Dikarya</taxon>
        <taxon>Ascomycota</taxon>
        <taxon>Saccharomycotina</taxon>
        <taxon>Saccharomycetes</taxon>
        <taxon>Phaffomycetales</taxon>
        <taxon>Wickerhamomycetaceae</taxon>
        <taxon>Wickerhamomyces</taxon>
    </lineage>
</organism>
<feature type="compositionally biased region" description="Basic residues" evidence="1">
    <location>
        <begin position="94"/>
        <end position="109"/>
    </location>
</feature>
<feature type="compositionally biased region" description="Low complexity" evidence="1">
    <location>
        <begin position="37"/>
        <end position="50"/>
    </location>
</feature>
<dbReference type="OrthoDB" id="3981147at2759"/>
<feature type="compositionally biased region" description="Low complexity" evidence="1">
    <location>
        <begin position="146"/>
        <end position="158"/>
    </location>
</feature>
<dbReference type="GO" id="GO:0030686">
    <property type="term" value="C:90S preribosome"/>
    <property type="evidence" value="ECO:0007669"/>
    <property type="project" value="EnsemblFungi"/>
</dbReference>
<gene>
    <name evidence="2" type="ORF">WICANDRAFT_66443</name>
</gene>
<dbReference type="RefSeq" id="XP_019041355.1">
    <property type="nucleotide sequence ID" value="XM_019184040.1"/>
</dbReference>
<dbReference type="GeneID" id="30201286"/>
<feature type="region of interest" description="Disordered" evidence="1">
    <location>
        <begin position="30"/>
        <end position="50"/>
    </location>
</feature>
<proteinExistence type="predicted"/>
<dbReference type="Proteomes" id="UP000094112">
    <property type="component" value="Unassembled WGS sequence"/>
</dbReference>
<dbReference type="GO" id="GO:0005654">
    <property type="term" value="C:nucleoplasm"/>
    <property type="evidence" value="ECO:0007669"/>
    <property type="project" value="EnsemblFungi"/>
</dbReference>
<dbReference type="GO" id="GO:0000480">
    <property type="term" value="P:endonucleolytic cleavage in 5'-ETS of tricistronic rRNA transcript (SSU-rRNA, 5.8S rRNA, LSU-rRNA)"/>
    <property type="evidence" value="ECO:0007669"/>
    <property type="project" value="EnsemblFungi"/>
</dbReference>
<accession>A0A1E3P9V5</accession>
<feature type="region of interest" description="Disordered" evidence="1">
    <location>
        <begin position="88"/>
        <end position="112"/>
    </location>
</feature>
<dbReference type="STRING" id="683960.A0A1E3P9V5"/>
<feature type="region of interest" description="Disordered" evidence="1">
    <location>
        <begin position="124"/>
        <end position="188"/>
    </location>
</feature>
<dbReference type="InterPro" id="IPR022592">
    <property type="entry name" value="Nucleolar_19"/>
</dbReference>
<dbReference type="GO" id="GO:0032040">
    <property type="term" value="C:small-subunit processome"/>
    <property type="evidence" value="ECO:0007669"/>
    <property type="project" value="EnsemblFungi"/>
</dbReference>
<sequence>MSHVKEIKEKQALQAKFQLAINSTTNHVSSWLKPLKTTNQDSSSSSTASNNEFFDLPIISGGSGLALSSDLHIKEDINTIGDYVKSGKSLSSLNKKKTQQRSIHQIHKVHKDDSKALGALRNKMKNSSRLKQRDQLMQPKLQAKPQQQQHNHQSNSNDSDSDEEIVQKSAPKKNFSLMIDSKIKKKKK</sequence>
<dbReference type="GO" id="GO:0000472">
    <property type="term" value="P:endonucleolytic cleavage to generate mature 5'-end of SSU-rRNA from (SSU-rRNA, 5.8S rRNA, LSU-rRNA)"/>
    <property type="evidence" value="ECO:0007669"/>
    <property type="project" value="EnsemblFungi"/>
</dbReference>
<evidence type="ECO:0000256" key="1">
    <source>
        <dbReference type="SAM" id="MobiDB-lite"/>
    </source>
</evidence>
<name>A0A1E3P9V5_WICAA</name>
<dbReference type="EMBL" id="KV454208">
    <property type="protein sequence ID" value="ODQ62148.1"/>
    <property type="molecule type" value="Genomic_DNA"/>
</dbReference>
<reference evidence="2 3" key="1">
    <citation type="journal article" date="2016" name="Proc. Natl. Acad. Sci. U.S.A.">
        <title>Comparative genomics of biotechnologically important yeasts.</title>
        <authorList>
            <person name="Riley R."/>
            <person name="Haridas S."/>
            <person name="Wolfe K.H."/>
            <person name="Lopes M.R."/>
            <person name="Hittinger C.T."/>
            <person name="Goeker M."/>
            <person name="Salamov A.A."/>
            <person name="Wisecaver J.H."/>
            <person name="Long T.M."/>
            <person name="Calvey C.H."/>
            <person name="Aerts A.L."/>
            <person name="Barry K.W."/>
            <person name="Choi C."/>
            <person name="Clum A."/>
            <person name="Coughlan A.Y."/>
            <person name="Deshpande S."/>
            <person name="Douglass A.P."/>
            <person name="Hanson S.J."/>
            <person name="Klenk H.-P."/>
            <person name="LaButti K.M."/>
            <person name="Lapidus A."/>
            <person name="Lindquist E.A."/>
            <person name="Lipzen A.M."/>
            <person name="Meier-Kolthoff J.P."/>
            <person name="Ohm R.A."/>
            <person name="Otillar R.P."/>
            <person name="Pangilinan J.L."/>
            <person name="Peng Y."/>
            <person name="Rokas A."/>
            <person name="Rosa C.A."/>
            <person name="Scheuner C."/>
            <person name="Sibirny A.A."/>
            <person name="Slot J.C."/>
            <person name="Stielow J.B."/>
            <person name="Sun H."/>
            <person name="Kurtzman C.P."/>
            <person name="Blackwell M."/>
            <person name="Grigoriev I.V."/>
            <person name="Jeffries T.W."/>
        </authorList>
    </citation>
    <scope>NUCLEOTIDE SEQUENCE [LARGE SCALE GENOMIC DNA]</scope>
    <source>
        <strain evidence="3">ATCC 58044 / CBS 1984 / NCYC 433 / NRRL Y-366-8</strain>
    </source>
</reference>
<dbReference type="GO" id="GO:0000447">
    <property type="term" value="P:endonucleolytic cleavage in ITS1 to separate SSU-rRNA from 5.8S rRNA and LSU-rRNA from tricistronic rRNA transcript (SSU-rRNA, 5.8S rRNA, LSU-rRNA)"/>
    <property type="evidence" value="ECO:0007669"/>
    <property type="project" value="EnsemblFungi"/>
</dbReference>
<dbReference type="Pfam" id="PF10863">
    <property type="entry name" value="NOP19"/>
    <property type="match status" value="1"/>
</dbReference>
<keyword evidence="3" id="KW-1185">Reference proteome</keyword>
<protein>
    <submittedName>
        <fullName evidence="2">Uncharacterized protein</fullName>
    </submittedName>
</protein>
<dbReference type="AlphaFoldDB" id="A0A1E3P9V5"/>
<evidence type="ECO:0000313" key="2">
    <source>
        <dbReference type="EMBL" id="ODQ62148.1"/>
    </source>
</evidence>
<evidence type="ECO:0000313" key="3">
    <source>
        <dbReference type="Proteomes" id="UP000094112"/>
    </source>
</evidence>